<dbReference type="AlphaFoldDB" id="A0A7W8GF62"/>
<comment type="caution">
    <text evidence="1">The sequence shown here is derived from an EMBL/GenBank/DDBJ whole genome shotgun (WGS) entry which is preliminary data.</text>
</comment>
<dbReference type="Proteomes" id="UP000525389">
    <property type="component" value="Unassembled WGS sequence"/>
</dbReference>
<evidence type="ECO:0000313" key="1">
    <source>
        <dbReference type="EMBL" id="MBB5234504.1"/>
    </source>
</evidence>
<gene>
    <name evidence="1" type="ORF">HNQ09_001942</name>
</gene>
<sequence length="36" mass="4033">MSEFLPGKPLPDIDTVNLEERRLYHHVTPSGVAITV</sequence>
<keyword evidence="2" id="KW-1185">Reference proteome</keyword>
<name>A0A7W8GF62_9DEIO</name>
<reference evidence="1 2" key="1">
    <citation type="submission" date="2020-08" db="EMBL/GenBank/DDBJ databases">
        <title>Genomic Encyclopedia of Type Strains, Phase IV (KMG-IV): sequencing the most valuable type-strain genomes for metagenomic binning, comparative biology and taxonomic classification.</title>
        <authorList>
            <person name="Goeker M."/>
        </authorList>
    </citation>
    <scope>NUCLEOTIDE SEQUENCE [LARGE SCALE GENOMIC DNA]</scope>
    <source>
        <strain evidence="1 2">DSM 101791</strain>
    </source>
</reference>
<organism evidence="1 2">
    <name type="scientific">Deinococcus budaensis</name>
    <dbReference type="NCBI Taxonomy" id="1665626"/>
    <lineage>
        <taxon>Bacteria</taxon>
        <taxon>Thermotogati</taxon>
        <taxon>Deinococcota</taxon>
        <taxon>Deinococci</taxon>
        <taxon>Deinococcales</taxon>
        <taxon>Deinococcaceae</taxon>
        <taxon>Deinococcus</taxon>
    </lineage>
</organism>
<proteinExistence type="predicted"/>
<evidence type="ECO:0000313" key="2">
    <source>
        <dbReference type="Proteomes" id="UP000525389"/>
    </source>
</evidence>
<dbReference type="EMBL" id="JACHFN010000006">
    <property type="protein sequence ID" value="MBB5234504.1"/>
    <property type="molecule type" value="Genomic_DNA"/>
</dbReference>
<accession>A0A7W8GF62</accession>
<protein>
    <submittedName>
        <fullName evidence="1">Uncharacterized protein</fullName>
    </submittedName>
</protein>